<gene>
    <name evidence="1" type="ORF">OH76DRAFT_1489063</name>
</gene>
<dbReference type="PANTHER" id="PTHR42707:SF2">
    <property type="entry name" value="ACD11 DEHYDROGENASE"/>
    <property type="match status" value="1"/>
</dbReference>
<dbReference type="SUPFAM" id="SSF47203">
    <property type="entry name" value="Acyl-CoA dehydrogenase C-terminal domain-like"/>
    <property type="match status" value="1"/>
</dbReference>
<dbReference type="STRING" id="139420.A0A371CNT3"/>
<sequence length="282" mass="30825">MPLVQIGEWTEVVLRQTIALCTTFSACAGLSSMQLGLDEEWLPQILEIQKELKELTTAEVLRKECITERPPHARAHEYRGNTIPQLAAILSKTIPVLRHLPGHLFLVPLRLEPYPTPLSNGVLMHRLKDKIGTHGVPTAELELRGTRAWLLGHVNRGVKCFASMLNITRLHSAVHSVGSLQRSLSFARAYAGVRAIKGGTASPEDVLLHVATLSDISVLHRALTHLTFGATVLLGKPPTTEDLATVEGLRVESITQRGPGAQASPPTFMSLMTSLRCSLIEK</sequence>
<dbReference type="Gene3D" id="2.40.110.20">
    <property type="match status" value="1"/>
</dbReference>
<dbReference type="EMBL" id="KZ857497">
    <property type="protein sequence ID" value="RDX41943.1"/>
    <property type="molecule type" value="Genomic_DNA"/>
</dbReference>
<evidence type="ECO:0000313" key="1">
    <source>
        <dbReference type="EMBL" id="RDX41943.1"/>
    </source>
</evidence>
<organism evidence="1 2">
    <name type="scientific">Lentinus brumalis</name>
    <dbReference type="NCBI Taxonomy" id="2498619"/>
    <lineage>
        <taxon>Eukaryota</taxon>
        <taxon>Fungi</taxon>
        <taxon>Dikarya</taxon>
        <taxon>Basidiomycota</taxon>
        <taxon>Agaricomycotina</taxon>
        <taxon>Agaricomycetes</taxon>
        <taxon>Polyporales</taxon>
        <taxon>Polyporaceae</taxon>
        <taxon>Lentinus</taxon>
    </lineage>
</organism>
<name>A0A371CNT3_9APHY</name>
<accession>A0A371CNT3</accession>
<dbReference type="PANTHER" id="PTHR42707">
    <property type="entry name" value="ACYL-COA DEHYDROGENASE"/>
    <property type="match status" value="1"/>
</dbReference>
<reference evidence="1 2" key="1">
    <citation type="journal article" date="2018" name="Biotechnol. Biofuels">
        <title>Integrative visual omics of the white-rot fungus Polyporus brumalis exposes the biotechnological potential of its oxidative enzymes for delignifying raw plant biomass.</title>
        <authorList>
            <person name="Miyauchi S."/>
            <person name="Rancon A."/>
            <person name="Drula E."/>
            <person name="Hage H."/>
            <person name="Chaduli D."/>
            <person name="Favel A."/>
            <person name="Grisel S."/>
            <person name="Henrissat B."/>
            <person name="Herpoel-Gimbert I."/>
            <person name="Ruiz-Duenas F.J."/>
            <person name="Chevret D."/>
            <person name="Hainaut M."/>
            <person name="Lin J."/>
            <person name="Wang M."/>
            <person name="Pangilinan J."/>
            <person name="Lipzen A."/>
            <person name="Lesage-Meessen L."/>
            <person name="Navarro D."/>
            <person name="Riley R."/>
            <person name="Grigoriev I.V."/>
            <person name="Zhou S."/>
            <person name="Raouche S."/>
            <person name="Rosso M.N."/>
        </authorList>
    </citation>
    <scope>NUCLEOTIDE SEQUENCE [LARGE SCALE GENOMIC DNA]</scope>
    <source>
        <strain evidence="1 2">BRFM 1820</strain>
    </source>
</reference>
<dbReference type="InterPro" id="IPR052904">
    <property type="entry name" value="Acyl-CoA_dehydrogenase-like"/>
</dbReference>
<dbReference type="AlphaFoldDB" id="A0A371CNT3"/>
<proteinExistence type="predicted"/>
<dbReference type="OrthoDB" id="10251155at2759"/>
<dbReference type="Gene3D" id="1.20.140.10">
    <property type="entry name" value="Butyryl-CoA Dehydrogenase, subunit A, domain 3"/>
    <property type="match status" value="1"/>
</dbReference>
<dbReference type="InterPro" id="IPR036250">
    <property type="entry name" value="AcylCo_DH-like_C"/>
</dbReference>
<dbReference type="Proteomes" id="UP000256964">
    <property type="component" value="Unassembled WGS sequence"/>
</dbReference>
<dbReference type="SUPFAM" id="SSF56645">
    <property type="entry name" value="Acyl-CoA dehydrogenase NM domain-like"/>
    <property type="match status" value="1"/>
</dbReference>
<evidence type="ECO:0000313" key="2">
    <source>
        <dbReference type="Proteomes" id="UP000256964"/>
    </source>
</evidence>
<keyword evidence="2" id="KW-1185">Reference proteome</keyword>
<dbReference type="GO" id="GO:0003995">
    <property type="term" value="F:acyl-CoA dehydrogenase activity"/>
    <property type="evidence" value="ECO:0007669"/>
    <property type="project" value="TreeGrafter"/>
</dbReference>
<dbReference type="InterPro" id="IPR009100">
    <property type="entry name" value="AcylCoA_DH/oxidase_NM_dom_sf"/>
</dbReference>
<protein>
    <submittedName>
        <fullName evidence="1">Uncharacterized protein</fullName>
    </submittedName>
</protein>